<feature type="domain" description="Filamentous haemagglutinin FhaB/tRNA nuclease CdiA-like TPS" evidence="2">
    <location>
        <begin position="46"/>
        <end position="158"/>
    </location>
</feature>
<dbReference type="InterPro" id="IPR011050">
    <property type="entry name" value="Pectin_lyase_fold/virulence"/>
</dbReference>
<dbReference type="InterPro" id="IPR050909">
    <property type="entry name" value="Bact_Autotransporter_VF"/>
</dbReference>
<feature type="signal peptide" evidence="1">
    <location>
        <begin position="1"/>
        <end position="43"/>
    </location>
</feature>
<dbReference type="Proteomes" id="UP001165679">
    <property type="component" value="Unassembled WGS sequence"/>
</dbReference>
<dbReference type="RefSeq" id="WP_264712504.1">
    <property type="nucleotide sequence ID" value="NZ_JAPDNT010000002.1"/>
</dbReference>
<evidence type="ECO:0000313" key="4">
    <source>
        <dbReference type="Proteomes" id="UP001165679"/>
    </source>
</evidence>
<organism evidence="3 4">
    <name type="scientific">Limobrevibacterium gyesilva</name>
    <dbReference type="NCBI Taxonomy" id="2991712"/>
    <lineage>
        <taxon>Bacteria</taxon>
        <taxon>Pseudomonadati</taxon>
        <taxon>Pseudomonadota</taxon>
        <taxon>Alphaproteobacteria</taxon>
        <taxon>Acetobacterales</taxon>
        <taxon>Acetobacteraceae</taxon>
        <taxon>Limobrevibacterium</taxon>
    </lineage>
</organism>
<proteinExistence type="predicted"/>
<sequence length="3956" mass="370920">MAKARAGRGVRLVGTVRRNRTALLVSTALQASVLLVLAMPAQAQAPNARPQGGVVSAGAATISQTTNNTLVTQGSQRAAVDWQSFDVGSSHSVTFQQPNAGAVILNRVNTPNPSQIAGRITANGQVIIENRSGVVFANGAQIEAHSLVVTAAGITNDKFMTGNMSFDIPARPNAQIVNRGRITVKQTGLAALVAPSVVNAGVIEAKLGHVVLAGASTHTVDLYGDGLLSVDVTSQVKQAPVGADGKPVEALVTNIGTIAAQGGTVLLTAQAADGIVSHLVEAGGRISADTVGTQAGLVRIEGVGGSITIEGAVSAAGRAPGTKGGQIELAATGTVTVASSARVSASGRAGGGNVAVGTTLARTAGGATVTPAMTAQHTVVQKGAKITADATKRGDGGRVTVLSTRQTTMAGTISARAGKQGGNGGFVEVSGDQGYALTGAINVSAAKGAAGTILIDPQDLTIKKNGHDDSLVTVTGTTDATLDVGNNGGSPTAVSATIDPGVFNTLIGNVTLQASRDLTVASAFSSPAANLALEAGRNLTVNAPITLTGTGTITLAAAVATPAFTAAAGYDAAGGPNGVLTIAAAGGLSASSGSVALSSGAGGVAINGTISAANLQVNVSAGGLLSVGAAVHATTANLNAGRIAIPAKVSGTSISANTIGGGTIDITGTVAATGTLSLTAGTNITASGVLSAGTLTGSGATAAMNGNNTITTLGAFTTTGNMALTTGPTLTVLGTVSVGGVAAPNVGNTGTLGLTVTGGDLVLGQAGGAAGVLNAGTLLLAATGAIRQPNGAIGANSLRIGTAASVSLPSASNLIAALGPVTTSGDFSLTDAISLVVQAPIVMTGAGQSLTLRSGDVLSVAATSGLAVDGDIVLQAQPPLAGAGMGSLDLQAAVTSNHGNVFLLAGAPGVNANAPVATGAGKLLSIVGDVLTHAAPATNTLNATATGTLEIAPFSNTGTVTLGAGAGLSLASLTGVTAGTLRVGAATAPGASSAGTTAAAITVSGFDAAGLTVLELDTSGAVTQTGALTNVARLTGQAGSVALAMAGNTVGTLGGFAVTGDFVLASNQDLTVLGTVQAGAAATIGLAANGALTIGQAGTAGVLNAGTVALVASGAISEPNGSIVATALSGPNAGTTFTQASSATLDGSNTISVLGAFTTAGDFALRNTQGLTVLGTVSAGGVSAPNPANTASLGLTVNGDLAIGQAGTAGVLNAGTVALVASGTITEPNGSIRANLLTGPNAAAAFMQAASATLNGANAIGALGSFVTAGNFALTDSQGLAILGTVSAGGVAAPNPANTASLGLTVNGDLAIGQAGTAGVLNAGTVVLVASGTISEPNGSIHANLLTGPNAAAAFTQAASAALNGANAIGTLGSFVTAGNFALTDTQGLTVLGTVSAGGVAAPNAANTASLGLTVNGDLAIGQAGTAGVLNAGTVALVASGAITEPNGSIRANLLTGPTTGAAFTQAASATLNGTNAVGALGSFVTTGNFALTDSQGLTILGTVSAGGVAAPNAANTASLGLTVNGDLVIGQAGTAGVLNAGTVALVASGTISEPNGSIHANLLTGPTTGAAFTQAASATLNGANAIGTLGSFVTTGNFALTDSQGLAILGTVSAGGVAAPNAANTASLGLTVNGDLAIGQAGTAGVLNAGTVALVASGAISEPNGSINANLLTGPNAAAAFTQAASATLNGANAIGALGSFVTAGNFGLTDSQGLAILGTVSAGGVAAPNPANTASLGLTVNGDLAIGQAGTAGVLNAGTVALVASGAISEPNGSIHANLLTGPNAAAAFTQAASATLNGTNAIATLGSFVTAGNFALTDSQGLAILGTVSAGGVAAPNPANTASLGLTVNGDLVIGQAGTAGVLNAGTVALVASGAISEPNGSINANLLTGPNAAAAFTRAASAMLNGSNAIGALGSFATNGNFALTDSQGLAILGTVSAGGVAAPNAANTASLGLTVNGDLAIGQAGTAGVLNAGTVALVASGAITEPNGSINANLLTGPTTGAAFVQAASAALNGANAIGVLGSFVTAGNFALTDNQGLTILGTVSAGGVAAPNVGNTGTLGLTVTGGDLVLGQAGGAAGVLNAGTLLLAATGAIRQPNGAIGANSLRIGTAASVSLPSASNLIAALGPVTTSGDFSLTDAISLVVQAPIVMTGAGQSLTLRSGDVLSVAATSGLAVDGDIVLQAQPPLAGAGTGSLDLQAAVTSNHGNVFLLAGAPGVNANAPVATGAGKLLSIVGDVLTHAAPATNTLNATATGTLEIAPFSNTGTVTLGAGSGLSLASLTGVTAGTLRVGAATAPGASSATTTAAAITVSGFDAAGLTLLELDTSGAVTQTGALTNVARLTGQAGSVALAMAGNTVGTLGGFAVTGDFVLASDQDLTVLGTVQAGAAATIGLVANGALAIGQAGTAGVLHAGTVSLVASGAISEPNGSIHANLLIGPTTGAAFAQASSATLDGSNTISVLGAFTTAGDFALRNTQGLTVLGTVSAGGVSAPSVANTASLGLTVNGDLAIGQAGTAGVLNAGTVALVASGTISEPNGSIHANLLTGPNAAASFTQATSATLNGTNAIGALGSFVTAGNFALTDSQGLTILGTVSAGGVTAPNPANTASLGLTVNGDLAIGQAGTAGVLNAGTVALVASGMISEPNGSIHANLLTGPNAAAAFTQAASAALNGANAIGTLGSFVTAGNFALTDSQGLTVLGTVSAGGVSAPNAANTASLGLTVNGDLAIGQAGTAGVLNAGTVALVASGTISEPNGSINANLLTGPTTGAAFASAASATLNGANAIGALGSFVTAGNFALTDSQGLTILGTVSAGGVAAPNPANTAGLGLTVNGDLAIGQPGTAGSLNAGTIVLMASGAISEPNGSIHANLLTGPTTGAAFASAASATLNGANAIGALGSFVTAGNFALTDSQGLTILGTVSAGGVTAPNPANTASLGLTVNGDLAIGQAGTAGVLNAGTVALVVSGAISEPNGSINANLLTGPTAGAAFASATSATLNGANAIGALGSFVTTGNFALTDSQGLTILGTVSAGGVAAPNPANTASLGLTVNGDLAIGQAGTAGVLNAGTVALVASGAITEPNGSIHANLLTGPATGAAFAQAASATLNGANAIGALGSFVTAGNFALTDSQGLTILGTVSAGGVAAPNPANTASLGLTVDGDLAIGQAGTAGSLNAGTIVLMASGAITEPNGTINANLLTGPSPGATFTSAASATLNGSNAIAGLGAFVAAGDFMLADSRGLTILGGVFAGGVPAPNPANTASLGLTVNGDLTIGQAGTAGALTAGTVALVASGDITEPNGTIAANVLTGPAGGAAFTSANSATLDSATNRISLLGPFNVAAGDFILQNGVDLTIGGPVVAAGNVAITEHGALAVNGSVQAGNGIAITGDRAIAQNSGTISGAGTGVTLTALAGDITQAVGATIAATGSGNVAVTASAGIGFGGSIIAQGGTVALAAQGGAITETVGATPTGIVSANTLTGAATGTVAFDNSTGNAVTTLGPFAAGGSFTLVNQQDLALAGAITAGSGIMLSSAGSVSQDAGSSLGTTGAIRISALGAFRQAASGDITAGGAAGLIDIATTTGISAGGALNATGAGGRVQLATHGSIDQTSAPGAGGNTGRLNATRLDIAAGDSVALDSVAGGGNHIGTLDAASAAAGDLTLSNAQDLVIVGPARAGGGIAISAAGDLTVAAGTLILGGTAASLTAGLNLTQAAGGLVAAPNVTITAPGTIAVAGTLQGTKIVISGPGGSLSGQVTLANGAAFATGSAGQFVGQQVFAHLPTSGTATAGTYISTVGLTQIGNASVTGLHGVGSPTFRIDTSGNVAFDRAGGLTARTTTLILNILGAGAVTGQVFIQGLYVNYPVGTAGSIDLVGSVGDVGGQPAAQVSFIAPMQNANFRFNSCPIGSTNCIVLSVLGVPITNPTQDVDIRTLRDQQDDPDILLPNVSDKDY</sequence>
<evidence type="ECO:0000259" key="2">
    <source>
        <dbReference type="SMART" id="SM00912"/>
    </source>
</evidence>
<accession>A0AA41YI31</accession>
<feature type="chain" id="PRO_5041219322" evidence="1">
    <location>
        <begin position="44"/>
        <end position="3956"/>
    </location>
</feature>
<gene>
    <name evidence="3" type="ORF">OL599_04785</name>
</gene>
<dbReference type="SMART" id="SM00912">
    <property type="entry name" value="Haemagg_act"/>
    <property type="match status" value="1"/>
</dbReference>
<dbReference type="PANTHER" id="PTHR12338">
    <property type="entry name" value="AUTOTRANSPORTER"/>
    <property type="match status" value="1"/>
</dbReference>
<keyword evidence="1" id="KW-0732">Signal</keyword>
<dbReference type="InterPro" id="IPR008638">
    <property type="entry name" value="FhaB/CdiA-like_TPS"/>
</dbReference>
<protein>
    <submittedName>
        <fullName evidence="3">Filamentous hemagglutinin N-terminal domain-containing protein</fullName>
    </submittedName>
</protein>
<dbReference type="NCBIfam" id="TIGR01901">
    <property type="entry name" value="adhes_NPXG"/>
    <property type="match status" value="1"/>
</dbReference>
<name>A0AA41YI31_9PROT</name>
<dbReference type="PANTHER" id="PTHR12338:SF5">
    <property type="entry name" value="ANTIGEN 43-RELATED"/>
    <property type="match status" value="1"/>
</dbReference>
<evidence type="ECO:0000313" key="3">
    <source>
        <dbReference type="EMBL" id="MCW3473886.1"/>
    </source>
</evidence>
<dbReference type="Gene3D" id="2.160.20.10">
    <property type="entry name" value="Single-stranded right-handed beta-helix, Pectin lyase-like"/>
    <property type="match status" value="1"/>
</dbReference>
<keyword evidence="4" id="KW-1185">Reference proteome</keyword>
<comment type="caution">
    <text evidence="3">The sequence shown here is derived from an EMBL/GenBank/DDBJ whole genome shotgun (WGS) entry which is preliminary data.</text>
</comment>
<reference evidence="3" key="2">
    <citation type="submission" date="2022-10" db="EMBL/GenBank/DDBJ databases">
        <authorList>
            <person name="Trinh H.N."/>
        </authorList>
    </citation>
    <scope>NUCLEOTIDE SEQUENCE</scope>
    <source>
        <strain evidence="3">RN2-1</strain>
    </source>
</reference>
<dbReference type="InterPro" id="IPR012334">
    <property type="entry name" value="Pectin_lyas_fold"/>
</dbReference>
<reference evidence="3" key="1">
    <citation type="submission" date="2022-09" db="EMBL/GenBank/DDBJ databases">
        <title>Rhodovastum sp. nov. RN2-1 isolated from soil in Seongnam, South Korea.</title>
        <authorList>
            <person name="Le N.T."/>
        </authorList>
    </citation>
    <scope>NUCLEOTIDE SEQUENCE</scope>
    <source>
        <strain evidence="3">RN2-1</strain>
    </source>
</reference>
<evidence type="ECO:0000256" key="1">
    <source>
        <dbReference type="SAM" id="SignalP"/>
    </source>
</evidence>
<dbReference type="EMBL" id="JAPDNT010000002">
    <property type="protein sequence ID" value="MCW3473886.1"/>
    <property type="molecule type" value="Genomic_DNA"/>
</dbReference>
<dbReference type="SUPFAM" id="SSF51126">
    <property type="entry name" value="Pectin lyase-like"/>
    <property type="match status" value="1"/>
</dbReference>